<accession>A0A179UP66</accession>
<evidence type="ECO:0000313" key="1">
    <source>
        <dbReference type="EMBL" id="OAT09865.1"/>
    </source>
</evidence>
<dbReference type="GeneID" id="8503791"/>
<dbReference type="KEGG" id="bgh:BDBG_05564"/>
<organism evidence="1 2">
    <name type="scientific">Blastomyces gilchristii (strain SLH14081)</name>
    <name type="common">Blastomyces dermatitidis</name>
    <dbReference type="NCBI Taxonomy" id="559298"/>
    <lineage>
        <taxon>Eukaryota</taxon>
        <taxon>Fungi</taxon>
        <taxon>Dikarya</taxon>
        <taxon>Ascomycota</taxon>
        <taxon>Pezizomycotina</taxon>
        <taxon>Eurotiomycetes</taxon>
        <taxon>Eurotiomycetidae</taxon>
        <taxon>Onygenales</taxon>
        <taxon>Ajellomycetaceae</taxon>
        <taxon>Blastomyces</taxon>
    </lineage>
</organism>
<evidence type="ECO:0000313" key="2">
    <source>
        <dbReference type="Proteomes" id="UP000002038"/>
    </source>
</evidence>
<proteinExistence type="predicted"/>
<sequence length="119" mass="13384">MAAKLKLATNGGFMLRKSAPAAKVKRTYESWYFDALHERCWGAISSQKNFSHMSTPHSSPSIRFGLKMRGVKQNSSLPLSSAFGNEGILLRDSTLSFTYNIREVSQLRFKRGTSTEYTL</sequence>
<dbReference type="VEuPathDB" id="FungiDB:BDBG_05564"/>
<dbReference type="AlphaFoldDB" id="A0A179UP66"/>
<dbReference type="OrthoDB" id="10530997at2759"/>
<reference evidence="2" key="1">
    <citation type="journal article" date="2015" name="PLoS Genet.">
        <title>The dynamic genome and transcriptome of the human fungal pathogen Blastomyces and close relative Emmonsia.</title>
        <authorList>
            <person name="Munoz J.F."/>
            <person name="Gauthier G.M."/>
            <person name="Desjardins C.A."/>
            <person name="Gallo J.E."/>
            <person name="Holder J."/>
            <person name="Sullivan T.D."/>
            <person name="Marty A.J."/>
            <person name="Carmen J.C."/>
            <person name="Chen Z."/>
            <person name="Ding L."/>
            <person name="Gujja S."/>
            <person name="Magrini V."/>
            <person name="Misas E."/>
            <person name="Mitreva M."/>
            <person name="Priest M."/>
            <person name="Saif S."/>
            <person name="Whiston E.A."/>
            <person name="Young S."/>
            <person name="Zeng Q."/>
            <person name="Goldman W.E."/>
            <person name="Mardis E.R."/>
            <person name="Taylor J.W."/>
            <person name="McEwen J.G."/>
            <person name="Clay O.K."/>
            <person name="Klein B.S."/>
            <person name="Cuomo C.A."/>
        </authorList>
    </citation>
    <scope>NUCLEOTIDE SEQUENCE [LARGE SCALE GENOMIC DNA]</scope>
    <source>
        <strain evidence="2">SLH14081</strain>
    </source>
</reference>
<protein>
    <submittedName>
        <fullName evidence="1">Uncharacterized protein</fullName>
    </submittedName>
</protein>
<keyword evidence="2" id="KW-1185">Reference proteome</keyword>
<dbReference type="RefSeq" id="XP_002624056.1">
    <property type="nucleotide sequence ID" value="XM_002624010.1"/>
</dbReference>
<gene>
    <name evidence="1" type="ORF">BDBG_05564</name>
</gene>
<dbReference type="EMBL" id="GG657458">
    <property type="protein sequence ID" value="OAT09865.1"/>
    <property type="molecule type" value="Genomic_DNA"/>
</dbReference>
<dbReference type="Proteomes" id="UP000002038">
    <property type="component" value="Unassembled WGS sequence"/>
</dbReference>
<name>A0A179UP66_BLAGS</name>